<keyword evidence="5" id="KW-0238">DNA-binding</keyword>
<organism evidence="9 10">
    <name type="scientific">Roseibium salinum</name>
    <dbReference type="NCBI Taxonomy" id="1604349"/>
    <lineage>
        <taxon>Bacteria</taxon>
        <taxon>Pseudomonadati</taxon>
        <taxon>Pseudomonadota</taxon>
        <taxon>Alphaproteobacteria</taxon>
        <taxon>Hyphomicrobiales</taxon>
        <taxon>Stappiaceae</taxon>
        <taxon>Roseibium</taxon>
    </lineage>
</organism>
<dbReference type="SUPFAM" id="SSF56349">
    <property type="entry name" value="DNA breaking-rejoining enzymes"/>
    <property type="match status" value="1"/>
</dbReference>
<accession>A0ABT3QX86</accession>
<dbReference type="Gene3D" id="3.90.15.10">
    <property type="entry name" value="Topoisomerase I, Chain A, domain 3"/>
    <property type="match status" value="1"/>
</dbReference>
<evidence type="ECO:0000259" key="7">
    <source>
        <dbReference type="Pfam" id="PF01028"/>
    </source>
</evidence>
<comment type="caution">
    <text evidence="9">The sequence shown here is derived from an EMBL/GenBank/DDBJ whole genome shotgun (WGS) entry which is preliminary data.</text>
</comment>
<evidence type="ECO:0000256" key="6">
    <source>
        <dbReference type="ARBA" id="ARBA00023235"/>
    </source>
</evidence>
<gene>
    <name evidence="9" type="ORF">ON753_03885</name>
</gene>
<evidence type="ECO:0000256" key="3">
    <source>
        <dbReference type="ARBA" id="ARBA00012891"/>
    </source>
</evidence>
<evidence type="ECO:0000313" key="9">
    <source>
        <dbReference type="EMBL" id="MCX2721549.1"/>
    </source>
</evidence>
<dbReference type="Proteomes" id="UP001300261">
    <property type="component" value="Unassembled WGS sequence"/>
</dbReference>
<dbReference type="Gene3D" id="1.10.132.120">
    <property type="match status" value="1"/>
</dbReference>
<dbReference type="Pfam" id="PF01028">
    <property type="entry name" value="Topoisom_I"/>
    <property type="match status" value="1"/>
</dbReference>
<dbReference type="SUPFAM" id="SSF55869">
    <property type="entry name" value="DNA topoisomerase I domain"/>
    <property type="match status" value="1"/>
</dbReference>
<proteinExistence type="inferred from homology"/>
<comment type="catalytic activity">
    <reaction evidence="1">
        <text>ATP-independent breakage of single-stranded DNA, followed by passage and rejoining.</text>
        <dbReference type="EC" id="5.6.2.1"/>
    </reaction>
</comment>
<dbReference type="Pfam" id="PF21338">
    <property type="entry name" value="Top1B_N_bact"/>
    <property type="match status" value="1"/>
</dbReference>
<dbReference type="InterPro" id="IPR013500">
    <property type="entry name" value="TopoI_cat_euk"/>
</dbReference>
<dbReference type="InterPro" id="IPR014711">
    <property type="entry name" value="TopoI_cat_a-hlx-sub_euk"/>
</dbReference>
<evidence type="ECO:0000256" key="2">
    <source>
        <dbReference type="ARBA" id="ARBA00006645"/>
    </source>
</evidence>
<dbReference type="InterPro" id="IPR001631">
    <property type="entry name" value="TopoI"/>
</dbReference>
<dbReference type="EMBL" id="JAPEVI010000002">
    <property type="protein sequence ID" value="MCX2721549.1"/>
    <property type="molecule type" value="Genomic_DNA"/>
</dbReference>
<evidence type="ECO:0000256" key="4">
    <source>
        <dbReference type="ARBA" id="ARBA00023029"/>
    </source>
</evidence>
<dbReference type="PRINTS" id="PR00416">
    <property type="entry name" value="EUTPISMRASEI"/>
</dbReference>
<feature type="domain" description="DNA topoisomerase IB N-terminal" evidence="8">
    <location>
        <begin position="40"/>
        <end position="88"/>
    </location>
</feature>
<dbReference type="InterPro" id="IPR049331">
    <property type="entry name" value="Top1B_N_bact"/>
</dbReference>
<dbReference type="InterPro" id="IPR011010">
    <property type="entry name" value="DNA_brk_join_enz"/>
</dbReference>
<evidence type="ECO:0000256" key="1">
    <source>
        <dbReference type="ARBA" id="ARBA00000213"/>
    </source>
</evidence>
<reference evidence="9 10" key="1">
    <citation type="journal article" date="2016" name="Int. J. Syst. Evol. Microbiol.">
        <title>Labrenzia salina sp. nov., isolated from the rhizosphere of the halophyte Arthrocnemum macrostachyum.</title>
        <authorList>
            <person name="Camacho M."/>
            <person name="Redondo-Gomez S."/>
            <person name="Rodriguez-Llorente I."/>
            <person name="Rohde M."/>
            <person name="Sproer C."/>
            <person name="Schumann P."/>
            <person name="Klenk H.P."/>
            <person name="Montero-Calasanz M.D.C."/>
        </authorList>
    </citation>
    <scope>NUCLEOTIDE SEQUENCE [LARGE SCALE GENOMIC DNA]</scope>
    <source>
        <strain evidence="9 10">DSM 29163</strain>
    </source>
</reference>
<dbReference type="InterPro" id="IPR035447">
    <property type="entry name" value="DNA_topo_I_N_sf"/>
</dbReference>
<comment type="similarity">
    <text evidence="2">Belongs to the type IB topoisomerase family.</text>
</comment>
<evidence type="ECO:0000256" key="5">
    <source>
        <dbReference type="ARBA" id="ARBA00023125"/>
    </source>
</evidence>
<evidence type="ECO:0000259" key="8">
    <source>
        <dbReference type="Pfam" id="PF21338"/>
    </source>
</evidence>
<name>A0ABT3QX86_9HYPH</name>
<keyword evidence="6" id="KW-0413">Isomerase</keyword>
<dbReference type="PROSITE" id="PS52038">
    <property type="entry name" value="TOPO_IB_2"/>
    <property type="match status" value="1"/>
</dbReference>
<evidence type="ECO:0000313" key="10">
    <source>
        <dbReference type="Proteomes" id="UP001300261"/>
    </source>
</evidence>
<keyword evidence="4" id="KW-0799">Topoisomerase</keyword>
<dbReference type="EC" id="5.6.2.1" evidence="3"/>
<sequence length="357" mass="40687">MDISPAANTVPFLTDLQDDPQLVHVCDTDAGIVRRRAGRGFTYKRPDGSRVKDPEVLKRIRSLAIPPAWTDVWICPLANGHIQATGRDQRGRKQYRYHPDWTAFRDAVKFASLVDFAERLPALRARVDTDLSRPGLPREKVLAVVVRLLDKTLIRVGNDSYRRENRSFGLTTLRSQHVATSSSSVRFAFRGKSGREWKLKLVDRRIARIIATIEDLPGQHLFQYVDGKTRVPIHSHDVNDYIREAAGEEFTSKHFRTWAATSLATVLLADAECPSAKRRRTIAANRIIDRVAQELRNTRTVCRKGYIHPAVLDAWEAGTLGDEINELRRRYRKPLSGLDKEESLVLRWLRATIRPEG</sequence>
<dbReference type="RefSeq" id="WP_265961244.1">
    <property type="nucleotide sequence ID" value="NZ_JAPEVI010000002.1"/>
</dbReference>
<keyword evidence="10" id="KW-1185">Reference proteome</keyword>
<dbReference type="Gene3D" id="3.30.66.10">
    <property type="entry name" value="DNA topoisomerase I domain"/>
    <property type="match status" value="1"/>
</dbReference>
<protein>
    <recommendedName>
        <fullName evidence="3">DNA topoisomerase</fullName>
        <ecNumber evidence="3">5.6.2.1</ecNumber>
    </recommendedName>
</protein>
<feature type="domain" description="DNA topoisomerase I catalytic core eukaryotic-type" evidence="7">
    <location>
        <begin position="104"/>
        <end position="314"/>
    </location>
</feature>